<keyword evidence="2" id="KW-1185">Reference proteome</keyword>
<dbReference type="eggNOG" id="ENOG5033CWD">
    <property type="taxonomic scope" value="Bacteria"/>
</dbReference>
<evidence type="ECO:0000313" key="2">
    <source>
        <dbReference type="Proteomes" id="UP000008561"/>
    </source>
</evidence>
<dbReference type="Proteomes" id="UP000008561">
    <property type="component" value="Chromosome"/>
</dbReference>
<dbReference type="STRING" id="96561.Dole_2507"/>
<dbReference type="KEGG" id="dol:Dole_2507"/>
<sequence>MPAGYNKKHKWIGEKIIFLTRYESVQEYGYQNYSYRENSFYHPSYKKLVGKVGEIIGAKEGYPTKFILKLNDSNKILYTTAYGNSLNDIAFLSEMDNAKKFIGKTVWNKRHPTDASADRHGYIRCQRTINKFEKLTITNVKWGYGEHSPLRFFFRTEDGVEGYWDGSFSRINDSSNHLLQPFEENWYFEDPHAIYPDWPKKTWDAIEAGNIFIGMTDEQASLSWGKPNKINKTVGSWGVHEQWIYNNQYLYFENGRLESFQSY</sequence>
<dbReference type="AlphaFoldDB" id="A8ZW77"/>
<organism evidence="1 2">
    <name type="scientific">Desulfosudis oleivorans (strain DSM 6200 / JCM 39069 / Hxd3)</name>
    <name type="common">Desulfococcus oleovorans</name>
    <dbReference type="NCBI Taxonomy" id="96561"/>
    <lineage>
        <taxon>Bacteria</taxon>
        <taxon>Pseudomonadati</taxon>
        <taxon>Thermodesulfobacteriota</taxon>
        <taxon>Desulfobacteria</taxon>
        <taxon>Desulfobacterales</taxon>
        <taxon>Desulfosudaceae</taxon>
        <taxon>Desulfosudis</taxon>
    </lineage>
</organism>
<accession>A8ZW77</accession>
<gene>
    <name evidence="1" type="ordered locus">Dole_2507</name>
</gene>
<protein>
    <submittedName>
        <fullName evidence="1">Uncharacterized protein</fullName>
    </submittedName>
</protein>
<dbReference type="HOGENOM" id="CLU_920855_0_0_7"/>
<proteinExistence type="predicted"/>
<name>A8ZW77_DESOH</name>
<dbReference type="EMBL" id="CP000859">
    <property type="protein sequence ID" value="ABW68311.1"/>
    <property type="molecule type" value="Genomic_DNA"/>
</dbReference>
<evidence type="ECO:0000313" key="1">
    <source>
        <dbReference type="EMBL" id="ABW68311.1"/>
    </source>
</evidence>
<reference evidence="1 2" key="1">
    <citation type="submission" date="2007-10" db="EMBL/GenBank/DDBJ databases">
        <title>Complete sequence of Desulfococcus oleovorans Hxd3.</title>
        <authorList>
            <consortium name="US DOE Joint Genome Institute"/>
            <person name="Copeland A."/>
            <person name="Lucas S."/>
            <person name="Lapidus A."/>
            <person name="Barry K."/>
            <person name="Glavina del Rio T."/>
            <person name="Dalin E."/>
            <person name="Tice H."/>
            <person name="Pitluck S."/>
            <person name="Kiss H."/>
            <person name="Brettin T."/>
            <person name="Bruce D."/>
            <person name="Detter J.C."/>
            <person name="Han C."/>
            <person name="Schmutz J."/>
            <person name="Larimer F."/>
            <person name="Land M."/>
            <person name="Hauser L."/>
            <person name="Kyrpides N."/>
            <person name="Kim E."/>
            <person name="Wawrik B."/>
            <person name="Richardson P."/>
        </authorList>
    </citation>
    <scope>NUCLEOTIDE SEQUENCE [LARGE SCALE GENOMIC DNA]</scope>
    <source>
        <strain evidence="2">DSM 6200 / JCM 39069 / Hxd3</strain>
    </source>
</reference>